<feature type="region of interest" description="Disordered" evidence="1">
    <location>
        <begin position="1"/>
        <end position="21"/>
    </location>
</feature>
<dbReference type="EMBL" id="JAUSUH010000002">
    <property type="protein sequence ID" value="MDQ0346564.1"/>
    <property type="molecule type" value="Genomic_DNA"/>
</dbReference>
<evidence type="ECO:0000256" key="1">
    <source>
        <dbReference type="SAM" id="MobiDB-lite"/>
    </source>
</evidence>
<evidence type="ECO:0000313" key="2">
    <source>
        <dbReference type="EMBL" id="MDQ0346564.1"/>
    </source>
</evidence>
<dbReference type="Proteomes" id="UP001238467">
    <property type="component" value="Unassembled WGS sequence"/>
</dbReference>
<sequence length="352" mass="39590">MPDNIGRARGTGGHEGGRIGHPSELRTIVVALSTRGISSTMFTSVWRWGTPVQLAVGQSDLMSRDSKIEVSAINLRIPESKNRDYSGLIKTLSDLKRGVKVYGDSYVAINYYNELSKWGVISKYTEIDIDGEWFNIEDFSVATVDQVGKIVIPDNLKPNLAQFYFMIDTDLHIFVFSSYSESKGLSARSMGLYFKEALEWTEITDQFGRVESDIVKSYDQVDRLLSLPNIKEITVIINRPNPDDIGESLATIIENRLSEQNADQYQETLKAKGPNSIVPSERTKDLAKIAAENGTYRQKSVVNGVLKSEDTDNSPLFEVKKYKSHESEQRIFFSLAKKLIDRVRVARESLNA</sequence>
<evidence type="ECO:0000313" key="3">
    <source>
        <dbReference type="Proteomes" id="UP001238467"/>
    </source>
</evidence>
<gene>
    <name evidence="2" type="ORF">J2S76_000981</name>
</gene>
<proteinExistence type="predicted"/>
<reference evidence="2 3" key="1">
    <citation type="submission" date="2023-07" db="EMBL/GenBank/DDBJ databases">
        <title>Genomic Encyclopedia of Type Strains, Phase IV (KMG-IV): sequencing the most valuable type-strain genomes for metagenomic binning, comparative biology and taxonomic classification.</title>
        <authorList>
            <person name="Goeker M."/>
        </authorList>
    </citation>
    <scope>NUCLEOTIDE SEQUENCE [LARGE SCALE GENOMIC DNA]</scope>
    <source>
        <strain evidence="2 3">DSM 1277</strain>
    </source>
</reference>
<dbReference type="RefSeq" id="WP_307058064.1">
    <property type="nucleotide sequence ID" value="NZ_JAUSUH010000002.1"/>
</dbReference>
<organism evidence="2 3">
    <name type="scientific">Ancylobacter vacuolatus</name>
    <dbReference type="NCBI Taxonomy" id="223389"/>
    <lineage>
        <taxon>Bacteria</taxon>
        <taxon>Pseudomonadati</taxon>
        <taxon>Pseudomonadota</taxon>
        <taxon>Alphaproteobacteria</taxon>
        <taxon>Hyphomicrobiales</taxon>
        <taxon>Xanthobacteraceae</taxon>
        <taxon>Ancylobacter</taxon>
    </lineage>
</organism>
<protein>
    <submittedName>
        <fullName evidence="2">Uncharacterized protein</fullName>
    </submittedName>
</protein>
<comment type="caution">
    <text evidence="2">The sequence shown here is derived from an EMBL/GenBank/DDBJ whole genome shotgun (WGS) entry which is preliminary data.</text>
</comment>
<dbReference type="InterPro" id="IPR031832">
    <property type="entry name" value="DUF4747"/>
</dbReference>
<name>A0ABU0DDR1_9HYPH</name>
<dbReference type="Pfam" id="PF15931">
    <property type="entry name" value="DUF4747"/>
    <property type="match status" value="1"/>
</dbReference>
<keyword evidence="3" id="KW-1185">Reference proteome</keyword>
<accession>A0ABU0DDR1</accession>